<keyword evidence="2" id="KW-0479">Metal-binding</keyword>
<dbReference type="Pfam" id="PF00413">
    <property type="entry name" value="Peptidase_M10"/>
    <property type="match status" value="1"/>
</dbReference>
<reference evidence="8 10" key="3">
    <citation type="submission" date="2021-01" db="EMBL/GenBank/DDBJ databases">
        <title>Sequencing the genomes of 1000 actinobacteria strains.</title>
        <authorList>
            <person name="Klenk H.-P."/>
        </authorList>
    </citation>
    <scope>NUCLEOTIDE SEQUENCE [LARGE SCALE GENOMIC DNA]</scope>
    <source>
        <strain evidence="8 10">DSM 20542</strain>
    </source>
</reference>
<feature type="chain" id="PRO_5034288787" description="Peptidase M10 metallopeptidase domain-containing protein" evidence="5">
    <location>
        <begin position="36"/>
        <end position="342"/>
    </location>
</feature>
<dbReference type="AlphaFoldDB" id="A0A8H9L1Q1"/>
<evidence type="ECO:0000313" key="10">
    <source>
        <dbReference type="Proteomes" id="UP000746584"/>
    </source>
</evidence>
<dbReference type="Proteomes" id="UP000648535">
    <property type="component" value="Unassembled WGS sequence"/>
</dbReference>
<sequence length="342" mass="34701">MPVRTMPWTSAATAAAALAAALVGAGVVSASPAVAATSPTAGASCPSGTLSLRTLESGCTTSTGTVRLADGRTFAVPARGESVAALSVAAAGAEELPEVVVTNTGNSGVAVRVGEAWQGSPSAVRQAERSTLGTADTAHTADTGAATVRPSAASTKCTSKANTQNDYRWSSTVQWYYNPSGTRTTYGDDALRSAADAWTGTITSCGTTVTSSARESFVREATQAPDLTKDGGCATNNGYSVMGWGALPAGTLGVTCVWYDQNGVAREADQRYATRYSWSSTATCSGSRYDMQAVATHEWGHLYGLGHVASGTGQVMEPSGGTCATGSRTLGLGDMTGIAAKY</sequence>
<dbReference type="EMBL" id="BMOI01000003">
    <property type="protein sequence ID" value="GGK95095.1"/>
    <property type="molecule type" value="Genomic_DNA"/>
</dbReference>
<dbReference type="GO" id="GO:0006508">
    <property type="term" value="P:proteolysis"/>
    <property type="evidence" value="ECO:0007669"/>
    <property type="project" value="UniProtKB-KW"/>
</dbReference>
<dbReference type="Gene3D" id="3.40.390.10">
    <property type="entry name" value="Collagenase (Catalytic Domain)"/>
    <property type="match status" value="1"/>
</dbReference>
<keyword evidence="5" id="KW-0732">Signal</keyword>
<dbReference type="GO" id="GO:0031012">
    <property type="term" value="C:extracellular matrix"/>
    <property type="evidence" value="ECO:0007669"/>
    <property type="project" value="InterPro"/>
</dbReference>
<evidence type="ECO:0000256" key="1">
    <source>
        <dbReference type="ARBA" id="ARBA00022670"/>
    </source>
</evidence>
<dbReference type="InterPro" id="IPR001818">
    <property type="entry name" value="Pept_M10_metallopeptidase"/>
</dbReference>
<reference evidence="7" key="1">
    <citation type="journal article" date="2014" name="Int. J. Syst. Evol. Microbiol.">
        <title>Complete genome sequence of Corynebacterium casei LMG S-19264T (=DSM 44701T), isolated from a smear-ripened cheese.</title>
        <authorList>
            <consortium name="US DOE Joint Genome Institute (JGI-PGF)"/>
            <person name="Walter F."/>
            <person name="Albersmeier A."/>
            <person name="Kalinowski J."/>
            <person name="Ruckert C."/>
        </authorList>
    </citation>
    <scope>NUCLEOTIDE SEQUENCE</scope>
    <source>
        <strain evidence="7">JCM 1480</strain>
    </source>
</reference>
<feature type="signal peptide" evidence="5">
    <location>
        <begin position="1"/>
        <end position="35"/>
    </location>
</feature>
<dbReference type="GO" id="GO:0004222">
    <property type="term" value="F:metalloendopeptidase activity"/>
    <property type="evidence" value="ECO:0007669"/>
    <property type="project" value="InterPro"/>
</dbReference>
<evidence type="ECO:0000313" key="9">
    <source>
        <dbReference type="Proteomes" id="UP000648535"/>
    </source>
</evidence>
<dbReference type="SUPFAM" id="SSF55486">
    <property type="entry name" value="Metalloproteases ('zincins'), catalytic domain"/>
    <property type="match status" value="1"/>
</dbReference>
<dbReference type="EMBL" id="JAFBCG010000001">
    <property type="protein sequence ID" value="MBM7803237.1"/>
    <property type="molecule type" value="Genomic_DNA"/>
</dbReference>
<feature type="domain" description="Peptidase M10 metallopeptidase" evidence="6">
    <location>
        <begin position="268"/>
        <end position="342"/>
    </location>
</feature>
<dbReference type="Proteomes" id="UP000746584">
    <property type="component" value="Unassembled WGS sequence"/>
</dbReference>
<organism evidence="7 9">
    <name type="scientific">Curtobacterium luteum</name>
    <dbReference type="NCBI Taxonomy" id="33881"/>
    <lineage>
        <taxon>Bacteria</taxon>
        <taxon>Bacillati</taxon>
        <taxon>Actinomycetota</taxon>
        <taxon>Actinomycetes</taxon>
        <taxon>Micrococcales</taxon>
        <taxon>Microbacteriaceae</taxon>
        <taxon>Curtobacterium</taxon>
    </lineage>
</organism>
<dbReference type="RefSeq" id="WP_175328383.1">
    <property type="nucleotide sequence ID" value="NZ_BMOI01000003.1"/>
</dbReference>
<evidence type="ECO:0000256" key="2">
    <source>
        <dbReference type="ARBA" id="ARBA00022723"/>
    </source>
</evidence>
<keyword evidence="10" id="KW-1185">Reference proteome</keyword>
<comment type="caution">
    <text evidence="7">The sequence shown here is derived from an EMBL/GenBank/DDBJ whole genome shotgun (WGS) entry which is preliminary data.</text>
</comment>
<accession>A0A8H9L1Q1</accession>
<name>A0A8H9L1Q1_9MICO</name>
<dbReference type="GO" id="GO:0008270">
    <property type="term" value="F:zinc ion binding"/>
    <property type="evidence" value="ECO:0007669"/>
    <property type="project" value="InterPro"/>
</dbReference>
<keyword evidence="1" id="KW-0645">Protease</keyword>
<evidence type="ECO:0000313" key="7">
    <source>
        <dbReference type="EMBL" id="GGK95095.1"/>
    </source>
</evidence>
<keyword evidence="4" id="KW-0862">Zinc</keyword>
<evidence type="ECO:0000259" key="6">
    <source>
        <dbReference type="Pfam" id="PF00413"/>
    </source>
</evidence>
<proteinExistence type="predicted"/>
<evidence type="ECO:0000256" key="3">
    <source>
        <dbReference type="ARBA" id="ARBA00022801"/>
    </source>
</evidence>
<dbReference type="InterPro" id="IPR024079">
    <property type="entry name" value="MetalloPept_cat_dom_sf"/>
</dbReference>
<evidence type="ECO:0000313" key="8">
    <source>
        <dbReference type="EMBL" id="MBM7803237.1"/>
    </source>
</evidence>
<evidence type="ECO:0000256" key="5">
    <source>
        <dbReference type="SAM" id="SignalP"/>
    </source>
</evidence>
<gene>
    <name evidence="7" type="ORF">GCM10009769_11450</name>
    <name evidence="8" type="ORF">JOE58_002488</name>
</gene>
<evidence type="ECO:0000256" key="4">
    <source>
        <dbReference type="ARBA" id="ARBA00022833"/>
    </source>
</evidence>
<protein>
    <recommendedName>
        <fullName evidence="6">Peptidase M10 metallopeptidase domain-containing protein</fullName>
    </recommendedName>
</protein>
<keyword evidence="3" id="KW-0378">Hydrolase</keyword>
<reference evidence="7" key="2">
    <citation type="submission" date="2020-09" db="EMBL/GenBank/DDBJ databases">
        <authorList>
            <person name="Sun Q."/>
            <person name="Ohkuma M."/>
        </authorList>
    </citation>
    <scope>NUCLEOTIDE SEQUENCE</scope>
    <source>
        <strain evidence="7">JCM 1480</strain>
    </source>
</reference>